<dbReference type="AlphaFoldDB" id="A0A8D8AJW4"/>
<evidence type="ECO:0000256" key="1">
    <source>
        <dbReference type="SAM" id="SignalP"/>
    </source>
</evidence>
<proteinExistence type="predicted"/>
<accession>A0A8D8AJW4</accession>
<organism evidence="2">
    <name type="scientific">Culex pipiens</name>
    <name type="common">House mosquito</name>
    <dbReference type="NCBI Taxonomy" id="7175"/>
    <lineage>
        <taxon>Eukaryota</taxon>
        <taxon>Metazoa</taxon>
        <taxon>Ecdysozoa</taxon>
        <taxon>Arthropoda</taxon>
        <taxon>Hexapoda</taxon>
        <taxon>Insecta</taxon>
        <taxon>Pterygota</taxon>
        <taxon>Neoptera</taxon>
        <taxon>Endopterygota</taxon>
        <taxon>Diptera</taxon>
        <taxon>Nematocera</taxon>
        <taxon>Culicoidea</taxon>
        <taxon>Culicidae</taxon>
        <taxon>Culicinae</taxon>
        <taxon>Culicini</taxon>
        <taxon>Culex</taxon>
        <taxon>Culex</taxon>
    </lineage>
</organism>
<feature type="signal peptide" evidence="1">
    <location>
        <begin position="1"/>
        <end position="19"/>
    </location>
</feature>
<feature type="chain" id="PRO_5034839071" evidence="1">
    <location>
        <begin position="20"/>
        <end position="180"/>
    </location>
</feature>
<name>A0A8D8AJW4_CULPI</name>
<reference evidence="2" key="1">
    <citation type="submission" date="2021-05" db="EMBL/GenBank/DDBJ databases">
        <authorList>
            <person name="Alioto T."/>
            <person name="Alioto T."/>
            <person name="Gomez Garrido J."/>
        </authorList>
    </citation>
    <scope>NUCLEOTIDE SEQUENCE</scope>
</reference>
<keyword evidence="1" id="KW-0732">Signal</keyword>
<dbReference type="EMBL" id="HBUE01032369">
    <property type="protein sequence ID" value="CAG6457174.1"/>
    <property type="molecule type" value="Transcribed_RNA"/>
</dbReference>
<evidence type="ECO:0000313" key="2">
    <source>
        <dbReference type="EMBL" id="CAG6457174.1"/>
    </source>
</evidence>
<protein>
    <submittedName>
        <fullName evidence="2">(northern house mosquito) hypothetical protein</fullName>
    </submittedName>
</protein>
<sequence length="180" mass="18635">MICCSWITLSTVVTVSVSCSSCFCSTTSAGFSSALLALTEEPSLGSGVASCSWLACFLPALTSESCSVRLAFSGPGDCSGVDDAFGVPRALALLLPPPTRCGRSALECLRAGVSGAAGLAGVLVPLWDRLRSRLVELVLPVDDFGSGGFSSFVRPDTPVTAIEMGRGLRWLPADAGRDRR</sequence>